<evidence type="ECO:0000256" key="1">
    <source>
        <dbReference type="ARBA" id="ARBA00004186"/>
    </source>
</evidence>
<evidence type="ECO:0000256" key="6">
    <source>
        <dbReference type="SAM" id="MobiDB-lite"/>
    </source>
</evidence>
<evidence type="ECO:0000256" key="5">
    <source>
        <dbReference type="ARBA" id="ARBA00023212"/>
    </source>
</evidence>
<dbReference type="InterPro" id="IPR024332">
    <property type="entry name" value="MOZART2"/>
</dbReference>
<evidence type="ECO:0000256" key="3">
    <source>
        <dbReference type="ARBA" id="ARBA00007286"/>
    </source>
</evidence>
<dbReference type="GO" id="GO:0005813">
    <property type="term" value="C:centrosome"/>
    <property type="evidence" value="ECO:0007669"/>
    <property type="project" value="UniProtKB-SubCell"/>
</dbReference>
<comment type="subcellular location">
    <subcellularLocation>
        <location evidence="2">Cytoplasm</location>
        <location evidence="2">Cytoskeleton</location>
        <location evidence="2">Microtubule organizing center</location>
        <location evidence="2">Centrosome</location>
    </subcellularLocation>
    <subcellularLocation>
        <location evidence="1">Cytoplasm</location>
        <location evidence="1">Cytoskeleton</location>
        <location evidence="1">Spindle</location>
    </subcellularLocation>
</comment>
<name>A0A8C4QIR1_EPTBU</name>
<keyword evidence="5" id="KW-0206">Cytoskeleton</keyword>
<reference evidence="7" key="2">
    <citation type="submission" date="2025-09" db="UniProtKB">
        <authorList>
            <consortium name="Ensembl"/>
        </authorList>
    </citation>
    <scope>IDENTIFICATION</scope>
</reference>
<dbReference type="PANTHER" id="PTHR28578">
    <property type="entry name" value="MITOTIC-SPINDLE ORGANIZING PROTEIN 2A-RELATED"/>
    <property type="match status" value="1"/>
</dbReference>
<dbReference type="Ensembl" id="ENSEBUT00000016112.1">
    <property type="protein sequence ID" value="ENSEBUP00000015536.1"/>
    <property type="gene ID" value="ENSEBUG00000009782.1"/>
</dbReference>
<sequence length="175" mass="19093">MMNQQPSNAVDVTVSGSVRRSMVHQRKPLSGDERELHDLACLTGLSLDPDVFRFLHTVCQLPSSCMILDLLKLNIAPQALMQVLRAMCDSSTHQARCNKLSTRSMGLNSHRLVSRPVNRSSNTFRGSPGRNKSQSTSASTSTGLKEKDGQQGSRPACASRQGRTRQTASKSTVPL</sequence>
<keyword evidence="8" id="KW-1185">Reference proteome</keyword>
<dbReference type="AlphaFoldDB" id="A0A8C4QIR1"/>
<evidence type="ECO:0000256" key="2">
    <source>
        <dbReference type="ARBA" id="ARBA00004300"/>
    </source>
</evidence>
<dbReference type="Proteomes" id="UP000694388">
    <property type="component" value="Unplaced"/>
</dbReference>
<evidence type="ECO:0000313" key="8">
    <source>
        <dbReference type="Proteomes" id="UP000694388"/>
    </source>
</evidence>
<dbReference type="Pfam" id="PF12926">
    <property type="entry name" value="MOZART2"/>
    <property type="match status" value="1"/>
</dbReference>
<dbReference type="GO" id="GO:0005819">
    <property type="term" value="C:spindle"/>
    <property type="evidence" value="ECO:0007669"/>
    <property type="project" value="UniProtKB-SubCell"/>
</dbReference>
<reference evidence="7" key="1">
    <citation type="submission" date="2025-08" db="UniProtKB">
        <authorList>
            <consortium name="Ensembl"/>
        </authorList>
    </citation>
    <scope>IDENTIFICATION</scope>
</reference>
<feature type="region of interest" description="Disordered" evidence="6">
    <location>
        <begin position="108"/>
        <end position="175"/>
    </location>
</feature>
<protein>
    <submittedName>
        <fullName evidence="7">Uncharacterized protein</fullName>
    </submittedName>
</protein>
<feature type="compositionally biased region" description="Polar residues" evidence="6">
    <location>
        <begin position="164"/>
        <end position="175"/>
    </location>
</feature>
<feature type="compositionally biased region" description="Polar residues" evidence="6">
    <location>
        <begin position="117"/>
        <end position="143"/>
    </location>
</feature>
<proteinExistence type="inferred from homology"/>
<dbReference type="PANTHER" id="PTHR28578:SF2">
    <property type="entry name" value="MITOTIC-SPINDLE ORGANIZING PROTEIN 2"/>
    <property type="match status" value="1"/>
</dbReference>
<comment type="similarity">
    <text evidence="3">Belongs to the MOZART2 family.</text>
</comment>
<accession>A0A8C4QIR1</accession>
<evidence type="ECO:0000313" key="7">
    <source>
        <dbReference type="Ensembl" id="ENSEBUP00000015536.1"/>
    </source>
</evidence>
<organism evidence="7 8">
    <name type="scientific">Eptatretus burgeri</name>
    <name type="common">Inshore hagfish</name>
    <dbReference type="NCBI Taxonomy" id="7764"/>
    <lineage>
        <taxon>Eukaryota</taxon>
        <taxon>Metazoa</taxon>
        <taxon>Chordata</taxon>
        <taxon>Craniata</taxon>
        <taxon>Vertebrata</taxon>
        <taxon>Cyclostomata</taxon>
        <taxon>Myxini</taxon>
        <taxon>Myxiniformes</taxon>
        <taxon>Myxinidae</taxon>
        <taxon>Eptatretinae</taxon>
        <taxon>Eptatretus</taxon>
    </lineage>
</organism>
<keyword evidence="4" id="KW-0963">Cytoplasm</keyword>
<evidence type="ECO:0000256" key="4">
    <source>
        <dbReference type="ARBA" id="ARBA00022490"/>
    </source>
</evidence>